<feature type="region of interest" description="Disordered" evidence="4">
    <location>
        <begin position="123"/>
        <end position="179"/>
    </location>
</feature>
<evidence type="ECO:0000256" key="4">
    <source>
        <dbReference type="SAM" id="MobiDB-lite"/>
    </source>
</evidence>
<organism evidence="6 7">
    <name type="scientific">Streptomyces mordarskii</name>
    <dbReference type="NCBI Taxonomy" id="1226758"/>
    <lineage>
        <taxon>Bacteria</taxon>
        <taxon>Bacillati</taxon>
        <taxon>Actinomycetota</taxon>
        <taxon>Actinomycetes</taxon>
        <taxon>Kitasatosporales</taxon>
        <taxon>Streptomycetaceae</taxon>
        <taxon>Streptomyces</taxon>
    </lineage>
</organism>
<dbReference type="Gene3D" id="1.10.260.40">
    <property type="entry name" value="lambda repressor-like DNA-binding domains"/>
    <property type="match status" value="1"/>
</dbReference>
<sequence length="179" mass="18792">MAEDAPRRQPTLDEVTELAGVSPSVASRAINNAPHVSRAEREAVERAVRRLGYVPDPTARALAARPTGAAAPVVSGEDPSIFASPFFDQVIVGASAALEKSGLHLMLCLAASDRSRKRVGELLRSGPCPPSSRSCWTPAPEARSTPTPAWSPPAGAMPPFTGRRGRGPACLPPRAARSR</sequence>
<dbReference type="CDD" id="cd01392">
    <property type="entry name" value="HTH_LacI"/>
    <property type="match status" value="1"/>
</dbReference>
<evidence type="ECO:0000256" key="3">
    <source>
        <dbReference type="ARBA" id="ARBA00023163"/>
    </source>
</evidence>
<proteinExistence type="predicted"/>
<name>A0ABN1CNG9_9ACTN</name>
<dbReference type="EMBL" id="BAAABZ010000015">
    <property type="protein sequence ID" value="GAA0522691.1"/>
    <property type="molecule type" value="Genomic_DNA"/>
</dbReference>
<dbReference type="PROSITE" id="PS50932">
    <property type="entry name" value="HTH_LACI_2"/>
    <property type="match status" value="1"/>
</dbReference>
<reference evidence="6 7" key="1">
    <citation type="journal article" date="2019" name="Int. J. Syst. Evol. Microbiol.">
        <title>The Global Catalogue of Microorganisms (GCM) 10K type strain sequencing project: providing services to taxonomists for standard genome sequencing and annotation.</title>
        <authorList>
            <consortium name="The Broad Institute Genomics Platform"/>
            <consortium name="The Broad Institute Genome Sequencing Center for Infectious Disease"/>
            <person name="Wu L."/>
            <person name="Ma J."/>
        </authorList>
    </citation>
    <scope>NUCLEOTIDE SEQUENCE [LARGE SCALE GENOMIC DNA]</scope>
    <source>
        <strain evidence="6 7">JCM 5052</strain>
    </source>
</reference>
<accession>A0ABN1CNG9</accession>
<evidence type="ECO:0000256" key="2">
    <source>
        <dbReference type="ARBA" id="ARBA00023125"/>
    </source>
</evidence>
<dbReference type="Proteomes" id="UP001501576">
    <property type="component" value="Unassembled WGS sequence"/>
</dbReference>
<keyword evidence="1" id="KW-0805">Transcription regulation</keyword>
<evidence type="ECO:0000259" key="5">
    <source>
        <dbReference type="PROSITE" id="PS50932"/>
    </source>
</evidence>
<evidence type="ECO:0000313" key="7">
    <source>
        <dbReference type="Proteomes" id="UP001501576"/>
    </source>
</evidence>
<dbReference type="Gene3D" id="3.40.50.2300">
    <property type="match status" value="1"/>
</dbReference>
<dbReference type="InterPro" id="IPR000843">
    <property type="entry name" value="HTH_LacI"/>
</dbReference>
<dbReference type="SUPFAM" id="SSF47413">
    <property type="entry name" value="lambda repressor-like DNA-binding domains"/>
    <property type="match status" value="1"/>
</dbReference>
<evidence type="ECO:0000256" key="1">
    <source>
        <dbReference type="ARBA" id="ARBA00023015"/>
    </source>
</evidence>
<dbReference type="Pfam" id="PF00356">
    <property type="entry name" value="LacI"/>
    <property type="match status" value="1"/>
</dbReference>
<dbReference type="SMART" id="SM00354">
    <property type="entry name" value="HTH_LACI"/>
    <property type="match status" value="1"/>
</dbReference>
<keyword evidence="3" id="KW-0804">Transcription</keyword>
<gene>
    <name evidence="6" type="ORF">GCM10010390_26170</name>
</gene>
<dbReference type="InterPro" id="IPR010982">
    <property type="entry name" value="Lambda_DNA-bd_dom_sf"/>
</dbReference>
<feature type="domain" description="HTH lacI-type" evidence="5">
    <location>
        <begin position="10"/>
        <end position="64"/>
    </location>
</feature>
<dbReference type="PANTHER" id="PTHR30146">
    <property type="entry name" value="LACI-RELATED TRANSCRIPTIONAL REPRESSOR"/>
    <property type="match status" value="1"/>
</dbReference>
<comment type="caution">
    <text evidence="6">The sequence shown here is derived from an EMBL/GenBank/DDBJ whole genome shotgun (WGS) entry which is preliminary data.</text>
</comment>
<keyword evidence="7" id="KW-1185">Reference proteome</keyword>
<dbReference type="PANTHER" id="PTHR30146:SF109">
    <property type="entry name" value="HTH-TYPE TRANSCRIPTIONAL REGULATOR GALS"/>
    <property type="match status" value="1"/>
</dbReference>
<evidence type="ECO:0000313" key="6">
    <source>
        <dbReference type="EMBL" id="GAA0522691.1"/>
    </source>
</evidence>
<protein>
    <recommendedName>
        <fullName evidence="5">HTH lacI-type domain-containing protein</fullName>
    </recommendedName>
</protein>
<keyword evidence="2" id="KW-0238">DNA-binding</keyword>